<reference evidence="7" key="2">
    <citation type="submission" date="2023-01" db="EMBL/GenBank/DDBJ databases">
        <title>Draft genome sequence of Paraferrimonas sedimenticola strain NBRC 101628.</title>
        <authorList>
            <person name="Sun Q."/>
            <person name="Mori K."/>
        </authorList>
    </citation>
    <scope>NUCLEOTIDE SEQUENCE</scope>
    <source>
        <strain evidence="7">NBRC 101628</strain>
    </source>
</reference>
<proteinExistence type="inferred from homology"/>
<keyword evidence="4 5" id="KW-0720">Serine protease</keyword>
<dbReference type="AlphaFoldDB" id="A0AA37RYZ9"/>
<keyword evidence="2 5" id="KW-0645">Protease</keyword>
<dbReference type="GO" id="GO:0004175">
    <property type="term" value="F:endopeptidase activity"/>
    <property type="evidence" value="ECO:0007669"/>
    <property type="project" value="TreeGrafter"/>
</dbReference>
<dbReference type="Gene3D" id="3.90.226.10">
    <property type="entry name" value="2-enoyl-CoA Hydratase, Chain A, domain 1"/>
    <property type="match status" value="1"/>
</dbReference>
<reference evidence="7" key="1">
    <citation type="journal article" date="2014" name="Int. J. Syst. Evol. Microbiol.">
        <title>Complete genome sequence of Corynebacterium casei LMG S-19264T (=DSM 44701T), isolated from a smear-ripened cheese.</title>
        <authorList>
            <consortium name="US DOE Joint Genome Institute (JGI-PGF)"/>
            <person name="Walter F."/>
            <person name="Albersmeier A."/>
            <person name="Kalinowski J."/>
            <person name="Ruckert C."/>
        </authorList>
    </citation>
    <scope>NUCLEOTIDE SEQUENCE</scope>
    <source>
        <strain evidence="7">NBRC 101628</strain>
    </source>
</reference>
<dbReference type="InterPro" id="IPR004447">
    <property type="entry name" value="Peptidase_S41A"/>
</dbReference>
<dbReference type="InterPro" id="IPR036034">
    <property type="entry name" value="PDZ_sf"/>
</dbReference>
<name>A0AA37RYZ9_9GAMM</name>
<dbReference type="PROSITE" id="PS50106">
    <property type="entry name" value="PDZ"/>
    <property type="match status" value="1"/>
</dbReference>
<dbReference type="Gene3D" id="2.30.42.10">
    <property type="match status" value="1"/>
</dbReference>
<dbReference type="Gene3D" id="3.30.750.44">
    <property type="match status" value="1"/>
</dbReference>
<dbReference type="InterPro" id="IPR005151">
    <property type="entry name" value="Tail-specific_protease"/>
</dbReference>
<dbReference type="Proteomes" id="UP001161422">
    <property type="component" value="Unassembled WGS sequence"/>
</dbReference>
<dbReference type="SUPFAM" id="SSF52096">
    <property type="entry name" value="ClpP/crotonase"/>
    <property type="match status" value="1"/>
</dbReference>
<dbReference type="EMBL" id="BSNC01000011">
    <property type="protein sequence ID" value="GLP97771.1"/>
    <property type="molecule type" value="Genomic_DNA"/>
</dbReference>
<dbReference type="SMART" id="SM00245">
    <property type="entry name" value="TSPc"/>
    <property type="match status" value="1"/>
</dbReference>
<evidence type="ECO:0000256" key="1">
    <source>
        <dbReference type="ARBA" id="ARBA00009179"/>
    </source>
</evidence>
<dbReference type="GO" id="GO:0008236">
    <property type="term" value="F:serine-type peptidase activity"/>
    <property type="evidence" value="ECO:0007669"/>
    <property type="project" value="UniProtKB-KW"/>
</dbReference>
<evidence type="ECO:0000313" key="7">
    <source>
        <dbReference type="EMBL" id="GLP97771.1"/>
    </source>
</evidence>
<dbReference type="CDD" id="cd07560">
    <property type="entry name" value="Peptidase_S41_CPP"/>
    <property type="match status" value="1"/>
</dbReference>
<evidence type="ECO:0000259" key="6">
    <source>
        <dbReference type="PROSITE" id="PS50106"/>
    </source>
</evidence>
<organism evidence="7 8">
    <name type="scientific">Paraferrimonas sedimenticola</name>
    <dbReference type="NCBI Taxonomy" id="375674"/>
    <lineage>
        <taxon>Bacteria</taxon>
        <taxon>Pseudomonadati</taxon>
        <taxon>Pseudomonadota</taxon>
        <taxon>Gammaproteobacteria</taxon>
        <taxon>Alteromonadales</taxon>
        <taxon>Ferrimonadaceae</taxon>
        <taxon>Paraferrimonas</taxon>
    </lineage>
</organism>
<dbReference type="SMART" id="SM00228">
    <property type="entry name" value="PDZ"/>
    <property type="match status" value="1"/>
</dbReference>
<keyword evidence="3 5" id="KW-0378">Hydrolase</keyword>
<evidence type="ECO:0000313" key="8">
    <source>
        <dbReference type="Proteomes" id="UP001161422"/>
    </source>
</evidence>
<gene>
    <name evidence="7" type="ORF">GCM10007895_30780</name>
</gene>
<dbReference type="Pfam" id="PF03572">
    <property type="entry name" value="Peptidase_S41"/>
    <property type="match status" value="1"/>
</dbReference>
<sequence>MPSLLKFTTGAFLGLSIGLSVSLYSDEYSERWTREHDWELLQDIIESVETYYVTEVDRQALVEYAIEGVFKQLDSHSEFLNEDEFSQISESNAGSYYGFGIEIAIVDEQVTIIAPIDDSPAFYSGIRSGDKVTQVDELTVEPDNFEDVLTYIREQSQSNRPIALSVSNPMGNAEHKLTPASIQVQSVKLAELNNNLSYLRISSFQEDTAERTREYLEQLPTTSRGLIIDLRNNPGGLLDQAIDVADMFLSKGRIVGTMGRYFDANTDYYASEQTVIDDLPIVVLINRGSASASEILAAALADNHRATLVGETSFGKASVQSLIPTLRAGTAIKLTTARYFTPDGKNIHKVGISPDIEAAEHEQHQQVKLANEHGLNLHKDDKFAHLSTDPDMALATDWLLNKRTASETQITTTTSYSP</sequence>
<dbReference type="SUPFAM" id="SSF50156">
    <property type="entry name" value="PDZ domain-like"/>
    <property type="match status" value="1"/>
</dbReference>
<dbReference type="InterPro" id="IPR029045">
    <property type="entry name" value="ClpP/crotonase-like_dom_sf"/>
</dbReference>
<dbReference type="NCBIfam" id="TIGR00225">
    <property type="entry name" value="prc"/>
    <property type="match status" value="1"/>
</dbReference>
<feature type="domain" description="PDZ" evidence="6">
    <location>
        <begin position="85"/>
        <end position="154"/>
    </location>
</feature>
<dbReference type="InterPro" id="IPR001478">
    <property type="entry name" value="PDZ"/>
</dbReference>
<dbReference type="GO" id="GO:0030288">
    <property type="term" value="C:outer membrane-bounded periplasmic space"/>
    <property type="evidence" value="ECO:0007669"/>
    <property type="project" value="TreeGrafter"/>
</dbReference>
<comment type="similarity">
    <text evidence="1 5">Belongs to the peptidase S41A family.</text>
</comment>
<comment type="caution">
    <text evidence="7">The sequence shown here is derived from an EMBL/GenBank/DDBJ whole genome shotgun (WGS) entry which is preliminary data.</text>
</comment>
<evidence type="ECO:0000256" key="2">
    <source>
        <dbReference type="ARBA" id="ARBA00022670"/>
    </source>
</evidence>
<dbReference type="PANTHER" id="PTHR32060:SF30">
    <property type="entry name" value="CARBOXY-TERMINAL PROCESSING PROTEASE CTPA"/>
    <property type="match status" value="1"/>
</dbReference>
<evidence type="ECO:0000256" key="4">
    <source>
        <dbReference type="ARBA" id="ARBA00022825"/>
    </source>
</evidence>
<accession>A0AA37RYZ9</accession>
<dbReference type="GO" id="GO:0007165">
    <property type="term" value="P:signal transduction"/>
    <property type="evidence" value="ECO:0007669"/>
    <property type="project" value="TreeGrafter"/>
</dbReference>
<dbReference type="GO" id="GO:0006508">
    <property type="term" value="P:proteolysis"/>
    <property type="evidence" value="ECO:0007669"/>
    <property type="project" value="UniProtKB-KW"/>
</dbReference>
<protein>
    <submittedName>
        <fullName evidence="7">Carboxyl-terminal processing protease</fullName>
    </submittedName>
</protein>
<keyword evidence="8" id="KW-1185">Reference proteome</keyword>
<evidence type="ECO:0000256" key="5">
    <source>
        <dbReference type="RuleBase" id="RU004404"/>
    </source>
</evidence>
<dbReference type="PANTHER" id="PTHR32060">
    <property type="entry name" value="TAIL-SPECIFIC PROTEASE"/>
    <property type="match status" value="1"/>
</dbReference>
<evidence type="ECO:0000256" key="3">
    <source>
        <dbReference type="ARBA" id="ARBA00022801"/>
    </source>
</evidence>
<dbReference type="RefSeq" id="WP_095507087.1">
    <property type="nucleotide sequence ID" value="NZ_BSNC01000011.1"/>
</dbReference>